<organism evidence="1 2">
    <name type="scientific">Prevotella intermedia</name>
    <dbReference type="NCBI Taxonomy" id="28131"/>
    <lineage>
        <taxon>Bacteria</taxon>
        <taxon>Pseudomonadati</taxon>
        <taxon>Bacteroidota</taxon>
        <taxon>Bacteroidia</taxon>
        <taxon>Bacteroidales</taxon>
        <taxon>Prevotellaceae</taxon>
        <taxon>Prevotella</taxon>
    </lineage>
</organism>
<evidence type="ECO:0000313" key="1">
    <source>
        <dbReference type="EMBL" id="PDP60518.1"/>
    </source>
</evidence>
<sequence>MKLKTVIAECTVYNFKIILEEKKLRNWLKSIITFTNGLGKSLLLSINNDRMVKRIGLYLNVGNVIT</sequence>
<reference evidence="1 2" key="1">
    <citation type="submission" date="2017-09" db="EMBL/GenBank/DDBJ databases">
        <title>Phase variable restriction modification systems are present in the genome sequences of periodontal pathogens Prevotella intermedia, Tannerella forsythia and Porphyromonas gingivalis.</title>
        <authorList>
            <person name="Haigh R.D."/>
            <person name="Crawford L."/>
            <person name="Ralph J."/>
            <person name="Wanford J."/>
            <person name="Vartoukian S.R."/>
            <person name="Hijazib K."/>
            <person name="Wade W."/>
            <person name="Oggioni M.R."/>
        </authorList>
    </citation>
    <scope>NUCLEOTIDE SEQUENCE [LARGE SCALE GENOMIC DNA]</scope>
    <source>
        <strain evidence="1 2">WW2834</strain>
    </source>
</reference>
<accession>A0A2A6EF32</accession>
<name>A0A2A6EF32_PREIN</name>
<dbReference type="EMBL" id="NSLY01000010">
    <property type="protein sequence ID" value="PDP60518.1"/>
    <property type="molecule type" value="Genomic_DNA"/>
</dbReference>
<protein>
    <submittedName>
        <fullName evidence="1">Uncharacterized protein</fullName>
    </submittedName>
</protein>
<evidence type="ECO:0000313" key="2">
    <source>
        <dbReference type="Proteomes" id="UP000219058"/>
    </source>
</evidence>
<proteinExistence type="predicted"/>
<dbReference type="AlphaFoldDB" id="A0A2A6EF32"/>
<dbReference type="Proteomes" id="UP000219058">
    <property type="component" value="Unassembled WGS sequence"/>
</dbReference>
<gene>
    <name evidence="1" type="ORF">CLI71_05130</name>
</gene>
<comment type="caution">
    <text evidence="1">The sequence shown here is derived from an EMBL/GenBank/DDBJ whole genome shotgun (WGS) entry which is preliminary data.</text>
</comment>